<dbReference type="GO" id="GO:0009941">
    <property type="term" value="C:chloroplast envelope"/>
    <property type="evidence" value="ECO:0007669"/>
    <property type="project" value="TreeGrafter"/>
</dbReference>
<keyword evidence="2" id="KW-1185">Reference proteome</keyword>
<dbReference type="PANTHER" id="PTHR34954:SF3">
    <property type="entry name" value="EXPRESSED PROTEIN"/>
    <property type="match status" value="1"/>
</dbReference>
<reference evidence="1 2" key="1">
    <citation type="submission" date="2024-01" db="EMBL/GenBank/DDBJ databases">
        <authorList>
            <person name="Waweru B."/>
        </authorList>
    </citation>
    <scope>NUCLEOTIDE SEQUENCE [LARGE SCALE GENOMIC DNA]</scope>
</reference>
<dbReference type="AlphaFoldDB" id="A0AAV1S8W5"/>
<accession>A0AAV1S8W5</accession>
<name>A0AAV1S8W5_9ROSI</name>
<dbReference type="Proteomes" id="UP001314170">
    <property type="component" value="Unassembled WGS sequence"/>
</dbReference>
<organism evidence="1 2">
    <name type="scientific">Dovyalis caffra</name>
    <dbReference type="NCBI Taxonomy" id="77055"/>
    <lineage>
        <taxon>Eukaryota</taxon>
        <taxon>Viridiplantae</taxon>
        <taxon>Streptophyta</taxon>
        <taxon>Embryophyta</taxon>
        <taxon>Tracheophyta</taxon>
        <taxon>Spermatophyta</taxon>
        <taxon>Magnoliopsida</taxon>
        <taxon>eudicotyledons</taxon>
        <taxon>Gunneridae</taxon>
        <taxon>Pentapetalae</taxon>
        <taxon>rosids</taxon>
        <taxon>fabids</taxon>
        <taxon>Malpighiales</taxon>
        <taxon>Salicaceae</taxon>
        <taxon>Flacourtieae</taxon>
        <taxon>Dovyalis</taxon>
    </lineage>
</organism>
<protein>
    <recommendedName>
        <fullName evidence="3">Protein TRIGALACTOSYLDIACYLGLYCEROL 4, chloroplastic</fullName>
    </recommendedName>
</protein>
<dbReference type="PANTHER" id="PTHR34954">
    <property type="entry name" value="EXPRESSED PROTEIN"/>
    <property type="match status" value="1"/>
</dbReference>
<gene>
    <name evidence="1" type="ORF">DCAF_LOCUS20398</name>
</gene>
<proteinExistence type="predicted"/>
<evidence type="ECO:0000313" key="2">
    <source>
        <dbReference type="Proteomes" id="UP001314170"/>
    </source>
</evidence>
<evidence type="ECO:0000313" key="1">
    <source>
        <dbReference type="EMBL" id="CAK7347710.1"/>
    </source>
</evidence>
<dbReference type="GO" id="GO:0034196">
    <property type="term" value="P:acylglycerol transport"/>
    <property type="evidence" value="ECO:0007669"/>
    <property type="project" value="InterPro"/>
</dbReference>
<dbReference type="InterPro" id="IPR044160">
    <property type="entry name" value="TGD4-like"/>
</dbReference>
<dbReference type="EMBL" id="CAWUPB010001173">
    <property type="protein sequence ID" value="CAK7347710.1"/>
    <property type="molecule type" value="Genomic_DNA"/>
</dbReference>
<comment type="caution">
    <text evidence="1">The sequence shown here is derived from an EMBL/GenBank/DDBJ whole genome shotgun (WGS) entry which is preliminary data.</text>
</comment>
<evidence type="ECO:0008006" key="3">
    <source>
        <dbReference type="Google" id="ProtNLM"/>
    </source>
</evidence>
<sequence>MANLRTAMDSAFWDQPISSSQTLEGCAYSVPGDPFPLEAARASKALRIQQLSLLRNGFPLGIIPSYSPTSNKDLGSFSLQSLFLKLTTSNSWLGLIGQFRPKKLISSIKGEFTNADEFEWPAFKDGAKHVIDKSLYSLGLFSQVSLSSSSSVLLSTERHGEKKRPRYKMMLWHELPDHDITLEAAWPGLFVDHKGKYWDVPESITLDMSSLPSESGFRYRFGVHKNSGHPQPFNTLNGEAPCALMPGLCAKAAFSYEKNKDFWRQKEKMDDTVVKTDKGKVWRPSYDVRLSEPHAAISGIIGGTCAAWFWGNESSLSTELHVDRDASISTKKRSPLNADLFGSICYTFQHGKFTKLYGDLTRVDTRLDICSASAVAKRVFNVFRSSSFTNADNPLSSPKLSLILQQQVAGPIMVRLDSKFSLGSSSGKQGPHVEDLICSLSYSLRLLRSGKVVAWYSPTRKEGMIELRMFEF</sequence>
<dbReference type="GO" id="GO:1990052">
    <property type="term" value="P:ER to chloroplast lipid transport"/>
    <property type="evidence" value="ECO:0007669"/>
    <property type="project" value="InterPro"/>
</dbReference>
<dbReference type="GO" id="GO:0070300">
    <property type="term" value="F:phosphatidic acid binding"/>
    <property type="evidence" value="ECO:0007669"/>
    <property type="project" value="InterPro"/>
</dbReference>